<keyword evidence="1" id="KW-0328">Glycosyltransferase</keyword>
<dbReference type="Pfam" id="PF00535">
    <property type="entry name" value="Glycos_transf_2"/>
    <property type="match status" value="1"/>
</dbReference>
<comment type="caution">
    <text evidence="4">The sequence shown here is derived from an EMBL/GenBank/DDBJ whole genome shotgun (WGS) entry which is preliminary data.</text>
</comment>
<evidence type="ECO:0000313" key="4">
    <source>
        <dbReference type="EMBL" id="RHG79093.1"/>
    </source>
</evidence>
<dbReference type="PANTHER" id="PTHR22916">
    <property type="entry name" value="GLYCOSYLTRANSFERASE"/>
    <property type="match status" value="1"/>
</dbReference>
<dbReference type="CDD" id="cd00761">
    <property type="entry name" value="Glyco_tranf_GTA_type"/>
    <property type="match status" value="1"/>
</dbReference>
<dbReference type="GO" id="GO:0016757">
    <property type="term" value="F:glycosyltransferase activity"/>
    <property type="evidence" value="ECO:0007669"/>
    <property type="project" value="UniProtKB-KW"/>
</dbReference>
<organism evidence="4 5">
    <name type="scientific">Mediterraneibacter gnavus</name>
    <name type="common">Ruminococcus gnavus</name>
    <dbReference type="NCBI Taxonomy" id="33038"/>
    <lineage>
        <taxon>Bacteria</taxon>
        <taxon>Bacillati</taxon>
        <taxon>Bacillota</taxon>
        <taxon>Clostridia</taxon>
        <taxon>Lachnospirales</taxon>
        <taxon>Lachnospiraceae</taxon>
        <taxon>Mediterraneibacter</taxon>
    </lineage>
</organism>
<dbReference type="RefSeq" id="WP_118208120.1">
    <property type="nucleotide sequence ID" value="NZ_QRIP01000044.1"/>
</dbReference>
<dbReference type="EMBL" id="QRIS01000044">
    <property type="protein sequence ID" value="RHG79093.1"/>
    <property type="molecule type" value="Genomic_DNA"/>
</dbReference>
<dbReference type="InterPro" id="IPR001173">
    <property type="entry name" value="Glyco_trans_2-like"/>
</dbReference>
<evidence type="ECO:0000256" key="1">
    <source>
        <dbReference type="ARBA" id="ARBA00022676"/>
    </source>
</evidence>
<dbReference type="PANTHER" id="PTHR22916:SF51">
    <property type="entry name" value="GLYCOSYLTRANSFERASE EPSH-RELATED"/>
    <property type="match status" value="1"/>
</dbReference>
<dbReference type="InterPro" id="IPR029044">
    <property type="entry name" value="Nucleotide-diphossugar_trans"/>
</dbReference>
<evidence type="ECO:0000313" key="5">
    <source>
        <dbReference type="Proteomes" id="UP000283981"/>
    </source>
</evidence>
<gene>
    <name evidence="4" type="ORF">DW243_16805</name>
</gene>
<name>A0A414UR98_MEDGN</name>
<dbReference type="Gene3D" id="3.90.550.10">
    <property type="entry name" value="Spore Coat Polysaccharide Biosynthesis Protein SpsA, Chain A"/>
    <property type="match status" value="1"/>
</dbReference>
<dbReference type="Proteomes" id="UP000283981">
    <property type="component" value="Unassembled WGS sequence"/>
</dbReference>
<sequence length="341" mass="39120">MGCPKVTVIIPVYKVEKYLRGAVQSVIDQTYKNINIILVDDGSPDNCPQICDELGEKHDNITVIHKVNGGLSSARNAGLDSINNTDYVLFLDSDDKLPKEAIEGLVKEAETNHADIVIPDRYVKVFEESGREEIAYHFPKEMYRENAQDFVLDVVMEQGRAWRASAVLYSYKTINTANARFPLGRIAEDVSFNFIIMTAASTIAIYPYSTLRVLKHSGSITATFQKNFEKDIWYIDEQAREFLKRNNRYDEKGIEKADALLCRNIVVYLIDIMSHKNSMNYRGKKKKAKSLLSAPEARNVVRSKHNIPYFEMKKVRMLFRVVYWMLQHNMDAVVFKLLSLV</sequence>
<evidence type="ECO:0000259" key="3">
    <source>
        <dbReference type="Pfam" id="PF00535"/>
    </source>
</evidence>
<evidence type="ECO:0000256" key="2">
    <source>
        <dbReference type="ARBA" id="ARBA00022679"/>
    </source>
</evidence>
<accession>A0A414UR98</accession>
<proteinExistence type="predicted"/>
<keyword evidence="2 4" id="KW-0808">Transferase</keyword>
<feature type="domain" description="Glycosyltransferase 2-like" evidence="3">
    <location>
        <begin position="7"/>
        <end position="131"/>
    </location>
</feature>
<dbReference type="SUPFAM" id="SSF53448">
    <property type="entry name" value="Nucleotide-diphospho-sugar transferases"/>
    <property type="match status" value="1"/>
</dbReference>
<dbReference type="AlphaFoldDB" id="A0A414UR98"/>
<protein>
    <submittedName>
        <fullName evidence="4">Glycosyltransferase family 2 protein</fullName>
    </submittedName>
</protein>
<reference evidence="4 5" key="1">
    <citation type="submission" date="2018-08" db="EMBL/GenBank/DDBJ databases">
        <title>A genome reference for cultivated species of the human gut microbiota.</title>
        <authorList>
            <person name="Zou Y."/>
            <person name="Xue W."/>
            <person name="Luo G."/>
        </authorList>
    </citation>
    <scope>NUCLEOTIDE SEQUENCE [LARGE SCALE GENOMIC DNA]</scope>
    <source>
        <strain evidence="4 5">AM21-18</strain>
    </source>
</reference>